<keyword evidence="4 7" id="KW-0686">Riboflavin biosynthesis</keyword>
<evidence type="ECO:0000256" key="8">
    <source>
        <dbReference type="SAM" id="SignalP"/>
    </source>
</evidence>
<dbReference type="NCBIfam" id="TIGR00114">
    <property type="entry name" value="lumazine-synth"/>
    <property type="match status" value="1"/>
</dbReference>
<evidence type="ECO:0000256" key="7">
    <source>
        <dbReference type="RuleBase" id="RU003795"/>
    </source>
</evidence>
<dbReference type="UniPathway" id="UPA00275">
    <property type="reaction ID" value="UER00404"/>
</dbReference>
<evidence type="ECO:0000256" key="2">
    <source>
        <dbReference type="ARBA" id="ARBA00007424"/>
    </source>
</evidence>
<dbReference type="GO" id="GO:0009231">
    <property type="term" value="P:riboflavin biosynthetic process"/>
    <property type="evidence" value="ECO:0007669"/>
    <property type="project" value="UniProtKB-UniPathway"/>
</dbReference>
<reference evidence="9" key="1">
    <citation type="submission" date="2021-11" db="EMBL/GenBank/DDBJ databases">
        <authorList>
            <consortium name="Genoscope - CEA"/>
            <person name="William W."/>
        </authorList>
    </citation>
    <scope>NUCLEOTIDE SEQUENCE</scope>
</reference>
<dbReference type="InterPro" id="IPR034964">
    <property type="entry name" value="LS"/>
</dbReference>
<dbReference type="EC" id="2.5.1.78" evidence="3 7"/>
<comment type="pathway">
    <text evidence="1 7">Cofactor biosynthesis; riboflavin biosynthesis; riboflavin from 2-hydroxy-3-oxobutyl phosphate and 5-amino-6-(D-ribitylamino)uracil: step 1/2.</text>
</comment>
<feature type="signal peptide" evidence="8">
    <location>
        <begin position="1"/>
        <end position="17"/>
    </location>
</feature>
<evidence type="ECO:0000256" key="1">
    <source>
        <dbReference type="ARBA" id="ARBA00004917"/>
    </source>
</evidence>
<sequence length="223" mass="23698">MARLLSSLALLFAAADGLLKAMPQRRALTRVHDANAVTEVSFKDLDGTSARIGIIKTKWNPKIVNALADGAKQACLDAKVSKENIFETQVPGAWELPSAARFLALSGRVDAIVCVGCLIKGDTLHFEHIAEAVASGLMSVQLQTSVPCAFGVLTVLDEDQAAKRSYAGENHGESWGKTAVEMAVLRQEALGLAKKGTINLGFSDEDSSKAMPKAGVGEKKVFF</sequence>
<proteinExistence type="inferred from homology"/>
<dbReference type="Proteomes" id="UP000789595">
    <property type="component" value="Unassembled WGS sequence"/>
</dbReference>
<gene>
    <name evidence="9" type="ORF">PECAL_2P10300</name>
</gene>
<dbReference type="InterPro" id="IPR002180">
    <property type="entry name" value="LS/RS"/>
</dbReference>
<comment type="similarity">
    <text evidence="2 7">Belongs to the DMRL synthase family.</text>
</comment>
<dbReference type="HAMAP" id="MF_00178">
    <property type="entry name" value="Lumazine_synth"/>
    <property type="match status" value="1"/>
</dbReference>
<dbReference type="Gene3D" id="3.40.50.960">
    <property type="entry name" value="Lumazine/riboflavin synthase"/>
    <property type="match status" value="1"/>
</dbReference>
<dbReference type="AlphaFoldDB" id="A0A8J2SDS6"/>
<dbReference type="InterPro" id="IPR036467">
    <property type="entry name" value="LS/RS_sf"/>
</dbReference>
<evidence type="ECO:0000313" key="9">
    <source>
        <dbReference type="EMBL" id="CAH0367983.1"/>
    </source>
</evidence>
<name>A0A8J2SDS6_9STRA</name>
<dbReference type="GO" id="GO:0009349">
    <property type="term" value="C:riboflavin synthase complex"/>
    <property type="evidence" value="ECO:0007669"/>
    <property type="project" value="UniProtKB-UniRule"/>
</dbReference>
<protein>
    <recommendedName>
        <fullName evidence="3 7">6,7-dimethyl-8-ribityllumazine synthase</fullName>
        <shortName evidence="7">DMRL synthase</shortName>
        <ecNumber evidence="3 7">2.5.1.78</ecNumber>
    </recommendedName>
</protein>
<dbReference type="PANTHER" id="PTHR21058">
    <property type="entry name" value="6,7-DIMETHYL-8-RIBITYLLUMAZINE SYNTHASE DMRL SYNTHASE LUMAZINE SYNTHASE"/>
    <property type="match status" value="1"/>
</dbReference>
<evidence type="ECO:0000313" key="10">
    <source>
        <dbReference type="Proteomes" id="UP000789595"/>
    </source>
</evidence>
<evidence type="ECO:0000256" key="4">
    <source>
        <dbReference type="ARBA" id="ARBA00022619"/>
    </source>
</evidence>
<comment type="caution">
    <text evidence="9">The sequence shown here is derived from an EMBL/GenBank/DDBJ whole genome shotgun (WGS) entry which is preliminary data.</text>
</comment>
<evidence type="ECO:0000256" key="5">
    <source>
        <dbReference type="ARBA" id="ARBA00022679"/>
    </source>
</evidence>
<dbReference type="GO" id="GO:0000906">
    <property type="term" value="F:6,7-dimethyl-8-ribityllumazine synthase activity"/>
    <property type="evidence" value="ECO:0007669"/>
    <property type="project" value="UniProtKB-EC"/>
</dbReference>
<dbReference type="SUPFAM" id="SSF52121">
    <property type="entry name" value="Lumazine synthase"/>
    <property type="match status" value="1"/>
</dbReference>
<keyword evidence="10" id="KW-1185">Reference proteome</keyword>
<accession>A0A8J2SDS6</accession>
<organism evidence="9 10">
    <name type="scientific">Pelagomonas calceolata</name>
    <dbReference type="NCBI Taxonomy" id="35677"/>
    <lineage>
        <taxon>Eukaryota</taxon>
        <taxon>Sar</taxon>
        <taxon>Stramenopiles</taxon>
        <taxon>Ochrophyta</taxon>
        <taxon>Pelagophyceae</taxon>
        <taxon>Pelagomonadales</taxon>
        <taxon>Pelagomonadaceae</taxon>
        <taxon>Pelagomonas</taxon>
    </lineage>
</organism>
<evidence type="ECO:0000256" key="3">
    <source>
        <dbReference type="ARBA" id="ARBA00012664"/>
    </source>
</evidence>
<dbReference type="Pfam" id="PF00885">
    <property type="entry name" value="DMRL_synthase"/>
    <property type="match status" value="1"/>
</dbReference>
<feature type="chain" id="PRO_5035251882" description="6,7-dimethyl-8-ribityllumazine synthase" evidence="8">
    <location>
        <begin position="18"/>
        <end position="223"/>
    </location>
</feature>
<dbReference type="EMBL" id="CAKKNE010000002">
    <property type="protein sequence ID" value="CAH0367983.1"/>
    <property type="molecule type" value="Genomic_DNA"/>
</dbReference>
<dbReference type="CDD" id="cd09209">
    <property type="entry name" value="Lumazine_synthase-I"/>
    <property type="match status" value="1"/>
</dbReference>
<comment type="function">
    <text evidence="7">Catalyzes the formation of 6,7-dimethyl-8-ribityllumazine by condensation of 5-amino-6-(D-ribitylamino)uracil with 3,4-dihydroxy-2-butanone 4-phosphate. This is the penultimate step in the biosynthesis of riboflavin.</text>
</comment>
<dbReference type="PANTHER" id="PTHR21058:SF0">
    <property type="entry name" value="6,7-DIMETHYL-8-RIBITYLLUMAZINE SYNTHASE"/>
    <property type="match status" value="1"/>
</dbReference>
<evidence type="ECO:0000256" key="6">
    <source>
        <dbReference type="ARBA" id="ARBA00048785"/>
    </source>
</evidence>
<keyword evidence="8" id="KW-0732">Signal</keyword>
<comment type="catalytic activity">
    <reaction evidence="6 7">
        <text>(2S)-2-hydroxy-3-oxobutyl phosphate + 5-amino-6-(D-ribitylamino)uracil = 6,7-dimethyl-8-(1-D-ribityl)lumazine + phosphate + 2 H2O + H(+)</text>
        <dbReference type="Rhea" id="RHEA:26152"/>
        <dbReference type="ChEBI" id="CHEBI:15377"/>
        <dbReference type="ChEBI" id="CHEBI:15378"/>
        <dbReference type="ChEBI" id="CHEBI:15934"/>
        <dbReference type="ChEBI" id="CHEBI:43474"/>
        <dbReference type="ChEBI" id="CHEBI:58201"/>
        <dbReference type="ChEBI" id="CHEBI:58830"/>
        <dbReference type="EC" id="2.5.1.78"/>
    </reaction>
</comment>
<dbReference type="OrthoDB" id="2965at2759"/>
<keyword evidence="5 7" id="KW-0808">Transferase</keyword>